<dbReference type="EMBL" id="CGCX01003543">
    <property type="protein sequence ID" value="CFS22119.1"/>
    <property type="molecule type" value="Genomic_DNA"/>
</dbReference>
<gene>
    <name evidence="1" type="ORF">ERS007657_04582</name>
    <name evidence="2" type="ORF">ERS007739_03672</name>
</gene>
<organism evidence="1 4">
    <name type="scientific">Mycobacterium tuberculosis</name>
    <dbReference type="NCBI Taxonomy" id="1773"/>
    <lineage>
        <taxon>Bacteria</taxon>
        <taxon>Bacillati</taxon>
        <taxon>Actinomycetota</taxon>
        <taxon>Actinomycetes</taxon>
        <taxon>Mycobacteriales</taxon>
        <taxon>Mycobacteriaceae</taxon>
        <taxon>Mycobacterium</taxon>
        <taxon>Mycobacterium tuberculosis complex</taxon>
    </lineage>
</organism>
<dbReference type="Proteomes" id="UP000046680">
    <property type="component" value="Unassembled WGS sequence"/>
</dbReference>
<name>A0A654U8G2_MYCTX</name>
<reference evidence="3 4" key="2">
    <citation type="submission" date="2015-03" db="EMBL/GenBank/DDBJ databases">
        <authorList>
            <consortium name="Pathogen Informatics"/>
        </authorList>
    </citation>
    <scope>NUCLEOTIDE SEQUENCE [LARGE SCALE GENOMIC DNA]</scope>
    <source>
        <strain evidence="1 4">C09601061</strain>
        <strain evidence="3">N09902308</strain>
    </source>
</reference>
<proteinExistence type="predicted"/>
<accession>A0A654U8G2</accession>
<evidence type="ECO:0000313" key="2">
    <source>
        <dbReference type="EMBL" id="COZ36828.1"/>
    </source>
</evidence>
<protein>
    <submittedName>
        <fullName evidence="1">Uncharacterized protein</fullName>
    </submittedName>
</protein>
<dbReference type="Proteomes" id="UP000039021">
    <property type="component" value="Unassembled WGS sequence"/>
</dbReference>
<sequence>MVSYMVAINWARSAGSEPSAATVTGVVAVCKTGSPTMRMGTTAMVG</sequence>
<dbReference type="EMBL" id="CSBK01001980">
    <property type="protein sequence ID" value="COZ36828.1"/>
    <property type="molecule type" value="Genomic_DNA"/>
</dbReference>
<dbReference type="AlphaFoldDB" id="A0A654U8G2"/>
<evidence type="ECO:0000313" key="3">
    <source>
        <dbReference type="Proteomes" id="UP000039021"/>
    </source>
</evidence>
<reference evidence="2" key="1">
    <citation type="submission" date="2015-03" db="EMBL/GenBank/DDBJ databases">
        <authorList>
            <consortium name="Pathogen Informatics"/>
            <person name="Murphy D."/>
        </authorList>
    </citation>
    <scope>NUCLEOTIDE SEQUENCE</scope>
    <source>
        <strain evidence="2">N09902308</strain>
    </source>
</reference>
<evidence type="ECO:0000313" key="1">
    <source>
        <dbReference type="EMBL" id="CFS22119.1"/>
    </source>
</evidence>
<evidence type="ECO:0000313" key="4">
    <source>
        <dbReference type="Proteomes" id="UP000046680"/>
    </source>
</evidence>